<dbReference type="InParanoid" id="E9I520"/>
<evidence type="ECO:0000313" key="3">
    <source>
        <dbReference type="Proteomes" id="UP000000305"/>
    </source>
</evidence>
<organism evidence="2 3">
    <name type="scientific">Daphnia pulex</name>
    <name type="common">Water flea</name>
    <dbReference type="NCBI Taxonomy" id="6669"/>
    <lineage>
        <taxon>Eukaryota</taxon>
        <taxon>Metazoa</taxon>
        <taxon>Ecdysozoa</taxon>
        <taxon>Arthropoda</taxon>
        <taxon>Crustacea</taxon>
        <taxon>Branchiopoda</taxon>
        <taxon>Diplostraca</taxon>
        <taxon>Cladocera</taxon>
        <taxon>Anomopoda</taxon>
        <taxon>Daphniidae</taxon>
        <taxon>Daphnia</taxon>
    </lineage>
</organism>
<reference evidence="2 3" key="1">
    <citation type="journal article" date="2011" name="Science">
        <title>The ecoresponsive genome of Daphnia pulex.</title>
        <authorList>
            <person name="Colbourne J.K."/>
            <person name="Pfrender M.E."/>
            <person name="Gilbert D."/>
            <person name="Thomas W.K."/>
            <person name="Tucker A."/>
            <person name="Oakley T.H."/>
            <person name="Tokishita S."/>
            <person name="Aerts A."/>
            <person name="Arnold G.J."/>
            <person name="Basu M.K."/>
            <person name="Bauer D.J."/>
            <person name="Caceres C.E."/>
            <person name="Carmel L."/>
            <person name="Casola C."/>
            <person name="Choi J.H."/>
            <person name="Detter J.C."/>
            <person name="Dong Q."/>
            <person name="Dusheyko S."/>
            <person name="Eads B.D."/>
            <person name="Frohlich T."/>
            <person name="Geiler-Samerotte K.A."/>
            <person name="Gerlach D."/>
            <person name="Hatcher P."/>
            <person name="Jogdeo S."/>
            <person name="Krijgsveld J."/>
            <person name="Kriventseva E.V."/>
            <person name="Kultz D."/>
            <person name="Laforsch C."/>
            <person name="Lindquist E."/>
            <person name="Lopez J."/>
            <person name="Manak J.R."/>
            <person name="Muller J."/>
            <person name="Pangilinan J."/>
            <person name="Patwardhan R.P."/>
            <person name="Pitluck S."/>
            <person name="Pritham E.J."/>
            <person name="Rechtsteiner A."/>
            <person name="Rho M."/>
            <person name="Rogozin I.B."/>
            <person name="Sakarya O."/>
            <person name="Salamov A."/>
            <person name="Schaack S."/>
            <person name="Shapiro H."/>
            <person name="Shiga Y."/>
            <person name="Skalitzky C."/>
            <person name="Smith Z."/>
            <person name="Souvorov A."/>
            <person name="Sung W."/>
            <person name="Tang Z."/>
            <person name="Tsuchiya D."/>
            <person name="Tu H."/>
            <person name="Vos H."/>
            <person name="Wang M."/>
            <person name="Wolf Y.I."/>
            <person name="Yamagata H."/>
            <person name="Yamada T."/>
            <person name="Ye Y."/>
            <person name="Shaw J.R."/>
            <person name="Andrews J."/>
            <person name="Crease T.J."/>
            <person name="Tang H."/>
            <person name="Lucas S.M."/>
            <person name="Robertson H.M."/>
            <person name="Bork P."/>
            <person name="Koonin E.V."/>
            <person name="Zdobnov E.M."/>
            <person name="Grigoriev I.V."/>
            <person name="Lynch M."/>
            <person name="Boore J.L."/>
        </authorList>
    </citation>
    <scope>NUCLEOTIDE SEQUENCE [LARGE SCALE GENOMIC DNA]</scope>
</reference>
<dbReference type="OrthoDB" id="7486073at2759"/>
<accession>E9I520</accession>
<dbReference type="Proteomes" id="UP000000305">
    <property type="component" value="Unassembled WGS sequence"/>
</dbReference>
<proteinExistence type="predicted"/>
<dbReference type="KEGG" id="dpx:DAPPUDRAFT_122733"/>
<dbReference type="PhylomeDB" id="E9I520"/>
<dbReference type="EMBL" id="GL735340">
    <property type="protein sequence ID" value="EFX60910.1"/>
    <property type="molecule type" value="Genomic_DNA"/>
</dbReference>
<keyword evidence="3" id="KW-1185">Reference proteome</keyword>
<name>E9I520_DAPPU</name>
<evidence type="ECO:0000313" key="2">
    <source>
        <dbReference type="EMBL" id="EFX60910.1"/>
    </source>
</evidence>
<feature type="region of interest" description="Disordered" evidence="1">
    <location>
        <begin position="88"/>
        <end position="158"/>
    </location>
</feature>
<protein>
    <submittedName>
        <fullName evidence="2">Uncharacterized protein</fullName>
    </submittedName>
</protein>
<evidence type="ECO:0000256" key="1">
    <source>
        <dbReference type="SAM" id="MobiDB-lite"/>
    </source>
</evidence>
<dbReference type="HOGENOM" id="CLU_1671116_0_0_1"/>
<feature type="compositionally biased region" description="Acidic residues" evidence="1">
    <location>
        <begin position="138"/>
        <end position="147"/>
    </location>
</feature>
<gene>
    <name evidence="2" type="ORF">DAPPUDRAFT_122733</name>
</gene>
<dbReference type="STRING" id="6669.E9I520"/>
<sequence>MDFHIVDYFIDANRKWVIILPSSWMNEERTQCWIPHVKGTELKRLCKAKSQPQRDWKCYYMQLRKSYCTYNDAREDLSRAEQYSDLNTDNELHGMQIDHSGRKASSRVRRPRECYSPPVSKRVHSAIVDANTDKEDSSESDSEEDEQLPSLPASLRKC</sequence>
<dbReference type="AlphaFoldDB" id="E9I520"/>